<dbReference type="PANTHER" id="PTHR19957">
    <property type="entry name" value="SYNTAXIN"/>
    <property type="match status" value="1"/>
</dbReference>
<dbReference type="GO" id="GO:0006887">
    <property type="term" value="P:exocytosis"/>
    <property type="evidence" value="ECO:0007669"/>
    <property type="project" value="TreeGrafter"/>
</dbReference>
<evidence type="ECO:0000256" key="4">
    <source>
        <dbReference type="SAM" id="Phobius"/>
    </source>
</evidence>
<feature type="transmembrane region" description="Helical" evidence="4">
    <location>
        <begin position="244"/>
        <end position="263"/>
    </location>
</feature>
<organism evidence="6">
    <name type="scientific">Trepomonas sp. PC1</name>
    <dbReference type="NCBI Taxonomy" id="1076344"/>
    <lineage>
        <taxon>Eukaryota</taxon>
        <taxon>Metamonada</taxon>
        <taxon>Diplomonadida</taxon>
        <taxon>Hexamitidae</taxon>
        <taxon>Hexamitinae</taxon>
        <taxon>Trepomonas</taxon>
    </lineage>
</organism>
<dbReference type="GO" id="GO:0005484">
    <property type="term" value="F:SNAP receptor activity"/>
    <property type="evidence" value="ECO:0007669"/>
    <property type="project" value="TreeGrafter"/>
</dbReference>
<keyword evidence="4" id="KW-0812">Transmembrane</keyword>
<dbReference type="GO" id="GO:0048278">
    <property type="term" value="P:vesicle docking"/>
    <property type="evidence" value="ECO:0007669"/>
    <property type="project" value="TreeGrafter"/>
</dbReference>
<evidence type="ECO:0000256" key="3">
    <source>
        <dbReference type="SAM" id="Coils"/>
    </source>
</evidence>
<keyword evidence="3" id="KW-0175">Coiled coil</keyword>
<evidence type="ECO:0000256" key="1">
    <source>
        <dbReference type="ARBA" id="ARBA00004211"/>
    </source>
</evidence>
<evidence type="ECO:0000313" key="6">
    <source>
        <dbReference type="EMBL" id="JAP90933.1"/>
    </source>
</evidence>
<proteinExistence type="inferred from homology"/>
<dbReference type="InterPro" id="IPR010989">
    <property type="entry name" value="SNARE"/>
</dbReference>
<comment type="similarity">
    <text evidence="2">Belongs to the syntaxin family.</text>
</comment>
<feature type="domain" description="T-SNARE coiled-coil homology" evidence="5">
    <location>
        <begin position="170"/>
        <end position="232"/>
    </location>
</feature>
<sequence>QKSNPNDLTAKFNDFKLKVQQSPAIAAEQVPLITSDPDPKWIVHYNKIQQKLQQIQTEISALKQRQEQAKMNMLVQELLQEVMARRTQLQKLITETETMLEQYQNMKPDDQEARIFLSFAQKSLRVQMKTTLYSFQQISETFLQCFKEQPKELIVATENQEANQEYRMVQAQMEQVRQDQLEITRTIQEIHEMQKTKLYAVYECGTILDRIDENVQQAEEMIDRGVDNLETAKKTQDKVACWRSATYVMMMINIILSIIMIAIKAAKHKPTPTPSNYTSNQ</sequence>
<dbReference type="InterPro" id="IPR045242">
    <property type="entry name" value="Syntaxin"/>
</dbReference>
<feature type="non-terminal residue" evidence="6">
    <location>
        <position position="1"/>
    </location>
</feature>
<dbReference type="SUPFAM" id="SSF47661">
    <property type="entry name" value="t-snare proteins"/>
    <property type="match status" value="1"/>
</dbReference>
<comment type="subcellular location">
    <subcellularLocation>
        <location evidence="1">Membrane</location>
        <topology evidence="1">Single-pass type IV membrane protein</topology>
    </subcellularLocation>
</comment>
<dbReference type="PANTHER" id="PTHR19957:SF307">
    <property type="entry name" value="PROTEIN SSO1-RELATED"/>
    <property type="match status" value="1"/>
</dbReference>
<dbReference type="GO" id="GO:0006886">
    <property type="term" value="P:intracellular protein transport"/>
    <property type="evidence" value="ECO:0007669"/>
    <property type="project" value="TreeGrafter"/>
</dbReference>
<reference evidence="6" key="1">
    <citation type="submission" date="2015-07" db="EMBL/GenBank/DDBJ databases">
        <title>Adaptation to a free-living lifestyle via gene acquisitions in the diplomonad Trepomonas sp. PC1.</title>
        <authorList>
            <person name="Xu F."/>
            <person name="Jerlstrom-Hultqvist J."/>
            <person name="Kolisko M."/>
            <person name="Simpson A.G.B."/>
            <person name="Roger A.J."/>
            <person name="Svard S.G."/>
            <person name="Andersson J.O."/>
        </authorList>
    </citation>
    <scope>NUCLEOTIDE SEQUENCE</scope>
    <source>
        <strain evidence="6">PC1</strain>
    </source>
</reference>
<dbReference type="EMBL" id="GDID01005673">
    <property type="protein sequence ID" value="JAP90933.1"/>
    <property type="molecule type" value="Transcribed_RNA"/>
</dbReference>
<dbReference type="Gene3D" id="1.20.5.110">
    <property type="match status" value="1"/>
</dbReference>
<feature type="non-terminal residue" evidence="6">
    <location>
        <position position="281"/>
    </location>
</feature>
<dbReference type="GO" id="GO:0005886">
    <property type="term" value="C:plasma membrane"/>
    <property type="evidence" value="ECO:0007669"/>
    <property type="project" value="TreeGrafter"/>
</dbReference>
<keyword evidence="4" id="KW-1133">Transmembrane helix</keyword>
<gene>
    <name evidence="6" type="ORF">TPC1_17610</name>
</gene>
<protein>
    <submittedName>
        <fullName evidence="6">SNARE, putative</fullName>
    </submittedName>
</protein>
<accession>A0A146K229</accession>
<dbReference type="GO" id="GO:0012505">
    <property type="term" value="C:endomembrane system"/>
    <property type="evidence" value="ECO:0007669"/>
    <property type="project" value="TreeGrafter"/>
</dbReference>
<dbReference type="GO" id="GO:0031201">
    <property type="term" value="C:SNARE complex"/>
    <property type="evidence" value="ECO:0007669"/>
    <property type="project" value="TreeGrafter"/>
</dbReference>
<dbReference type="InterPro" id="IPR000727">
    <property type="entry name" value="T_SNARE_dom"/>
</dbReference>
<feature type="coiled-coil region" evidence="3">
    <location>
        <begin position="208"/>
        <end position="235"/>
    </location>
</feature>
<keyword evidence="4" id="KW-0472">Membrane</keyword>
<name>A0A146K229_9EUKA</name>
<evidence type="ECO:0000256" key="2">
    <source>
        <dbReference type="ARBA" id="ARBA00009063"/>
    </source>
</evidence>
<feature type="coiled-coil region" evidence="3">
    <location>
        <begin position="45"/>
        <end position="106"/>
    </location>
</feature>
<dbReference type="GO" id="GO:0006906">
    <property type="term" value="P:vesicle fusion"/>
    <property type="evidence" value="ECO:0007669"/>
    <property type="project" value="TreeGrafter"/>
</dbReference>
<evidence type="ECO:0000259" key="5">
    <source>
        <dbReference type="PROSITE" id="PS50192"/>
    </source>
</evidence>
<dbReference type="PROSITE" id="PS50192">
    <property type="entry name" value="T_SNARE"/>
    <property type="match status" value="1"/>
</dbReference>
<dbReference type="GO" id="GO:0000149">
    <property type="term" value="F:SNARE binding"/>
    <property type="evidence" value="ECO:0007669"/>
    <property type="project" value="TreeGrafter"/>
</dbReference>
<dbReference type="AlphaFoldDB" id="A0A146K229"/>